<evidence type="ECO:0000313" key="1">
    <source>
        <dbReference type="EMBL" id="KZT25566.1"/>
    </source>
</evidence>
<dbReference type="EMBL" id="KV425571">
    <property type="protein sequence ID" value="KZT25566.1"/>
    <property type="molecule type" value="Genomic_DNA"/>
</dbReference>
<dbReference type="AlphaFoldDB" id="A0A165SRK5"/>
<keyword evidence="2" id="KW-1185">Reference proteome</keyword>
<name>A0A165SRK5_9AGAM</name>
<sequence>MGLLEAMVNQVKWYNCSSLVRRRSATTPRLTAYADWLYPYVSAKSLLTWIAPLLAQTECYLLCQRGSQSSALVNAYDVTLRDC</sequence>
<reference evidence="1 2" key="1">
    <citation type="journal article" date="2016" name="Mol. Biol. Evol.">
        <title>Comparative Genomics of Early-Diverging Mushroom-Forming Fungi Provides Insights into the Origins of Lignocellulose Decay Capabilities.</title>
        <authorList>
            <person name="Nagy L.G."/>
            <person name="Riley R."/>
            <person name="Tritt A."/>
            <person name="Adam C."/>
            <person name="Daum C."/>
            <person name="Floudas D."/>
            <person name="Sun H."/>
            <person name="Yadav J.S."/>
            <person name="Pangilinan J."/>
            <person name="Larsson K.H."/>
            <person name="Matsuura K."/>
            <person name="Barry K."/>
            <person name="Labutti K."/>
            <person name="Kuo R."/>
            <person name="Ohm R.A."/>
            <person name="Bhattacharya S.S."/>
            <person name="Shirouzu T."/>
            <person name="Yoshinaga Y."/>
            <person name="Martin F.M."/>
            <person name="Grigoriev I.V."/>
            <person name="Hibbett D.S."/>
        </authorList>
    </citation>
    <scope>NUCLEOTIDE SEQUENCE [LARGE SCALE GENOMIC DNA]</scope>
    <source>
        <strain evidence="1 2">HHB14362 ss-1</strain>
    </source>
</reference>
<dbReference type="InParanoid" id="A0A165SRK5"/>
<evidence type="ECO:0000313" key="2">
    <source>
        <dbReference type="Proteomes" id="UP000076761"/>
    </source>
</evidence>
<dbReference type="Proteomes" id="UP000076761">
    <property type="component" value="Unassembled WGS sequence"/>
</dbReference>
<organism evidence="1 2">
    <name type="scientific">Neolentinus lepideus HHB14362 ss-1</name>
    <dbReference type="NCBI Taxonomy" id="1314782"/>
    <lineage>
        <taxon>Eukaryota</taxon>
        <taxon>Fungi</taxon>
        <taxon>Dikarya</taxon>
        <taxon>Basidiomycota</taxon>
        <taxon>Agaricomycotina</taxon>
        <taxon>Agaricomycetes</taxon>
        <taxon>Gloeophyllales</taxon>
        <taxon>Gloeophyllaceae</taxon>
        <taxon>Neolentinus</taxon>
    </lineage>
</organism>
<gene>
    <name evidence="1" type="ORF">NEOLEDRAFT_349596</name>
</gene>
<protein>
    <submittedName>
        <fullName evidence="1">Uncharacterized protein</fullName>
    </submittedName>
</protein>
<proteinExistence type="predicted"/>
<accession>A0A165SRK5</accession>